<dbReference type="Proteomes" id="UP000184073">
    <property type="component" value="Unassembled WGS sequence"/>
</dbReference>
<dbReference type="VEuPathDB" id="FungiDB:ASPVEDRAFT_567379"/>
<dbReference type="GeneID" id="63730756"/>
<dbReference type="EMBL" id="KV878127">
    <property type="protein sequence ID" value="OJJ00443.1"/>
    <property type="molecule type" value="Genomic_DNA"/>
</dbReference>
<accession>A0A1L9PG32</accession>
<sequence>MPFPFCITPWAQVACGAPMTTPNRPSSLNAAAKLGDQGKIPSPTSLRSEWITTGGERRLKQPRRINFLARLDLILARATRVAGPRSIFGSSKPQVTPVECRREGHVSGL</sequence>
<dbReference type="AlphaFoldDB" id="A0A1L9PG32"/>
<protein>
    <submittedName>
        <fullName evidence="1">Uncharacterized protein</fullName>
    </submittedName>
</protein>
<reference evidence="2" key="1">
    <citation type="journal article" date="2017" name="Genome Biol.">
        <title>Comparative genomics reveals high biological diversity and specific adaptations in the industrially and medically important fungal genus Aspergillus.</title>
        <authorList>
            <person name="de Vries R.P."/>
            <person name="Riley R."/>
            <person name="Wiebenga A."/>
            <person name="Aguilar-Osorio G."/>
            <person name="Amillis S."/>
            <person name="Uchima C.A."/>
            <person name="Anderluh G."/>
            <person name="Asadollahi M."/>
            <person name="Askin M."/>
            <person name="Barry K."/>
            <person name="Battaglia E."/>
            <person name="Bayram O."/>
            <person name="Benocci T."/>
            <person name="Braus-Stromeyer S.A."/>
            <person name="Caldana C."/>
            <person name="Canovas D."/>
            <person name="Cerqueira G.C."/>
            <person name="Chen F."/>
            <person name="Chen W."/>
            <person name="Choi C."/>
            <person name="Clum A."/>
            <person name="Dos Santos R.A."/>
            <person name="Damasio A.R."/>
            <person name="Diallinas G."/>
            <person name="Emri T."/>
            <person name="Fekete E."/>
            <person name="Flipphi M."/>
            <person name="Freyberg S."/>
            <person name="Gallo A."/>
            <person name="Gournas C."/>
            <person name="Habgood R."/>
            <person name="Hainaut M."/>
            <person name="Harispe M.L."/>
            <person name="Henrissat B."/>
            <person name="Hilden K.S."/>
            <person name="Hope R."/>
            <person name="Hossain A."/>
            <person name="Karabika E."/>
            <person name="Karaffa L."/>
            <person name="Karanyi Z."/>
            <person name="Krasevec N."/>
            <person name="Kuo A."/>
            <person name="Kusch H."/>
            <person name="LaButti K."/>
            <person name="Lagendijk E.L."/>
            <person name="Lapidus A."/>
            <person name="Levasseur A."/>
            <person name="Lindquist E."/>
            <person name="Lipzen A."/>
            <person name="Logrieco A.F."/>
            <person name="MacCabe A."/>
            <person name="Maekelae M.R."/>
            <person name="Malavazi I."/>
            <person name="Melin P."/>
            <person name="Meyer V."/>
            <person name="Mielnichuk N."/>
            <person name="Miskei M."/>
            <person name="Molnar A.P."/>
            <person name="Mule G."/>
            <person name="Ngan C.Y."/>
            <person name="Orejas M."/>
            <person name="Orosz E."/>
            <person name="Ouedraogo J.P."/>
            <person name="Overkamp K.M."/>
            <person name="Park H.-S."/>
            <person name="Perrone G."/>
            <person name="Piumi F."/>
            <person name="Punt P.J."/>
            <person name="Ram A.F."/>
            <person name="Ramon A."/>
            <person name="Rauscher S."/>
            <person name="Record E."/>
            <person name="Riano-Pachon D.M."/>
            <person name="Robert V."/>
            <person name="Roehrig J."/>
            <person name="Ruller R."/>
            <person name="Salamov A."/>
            <person name="Salih N.S."/>
            <person name="Samson R.A."/>
            <person name="Sandor E."/>
            <person name="Sanguinetti M."/>
            <person name="Schuetze T."/>
            <person name="Sepcic K."/>
            <person name="Shelest E."/>
            <person name="Sherlock G."/>
            <person name="Sophianopoulou V."/>
            <person name="Squina F.M."/>
            <person name="Sun H."/>
            <person name="Susca A."/>
            <person name="Todd R.B."/>
            <person name="Tsang A."/>
            <person name="Unkles S.E."/>
            <person name="van de Wiele N."/>
            <person name="van Rossen-Uffink D."/>
            <person name="Oliveira J.V."/>
            <person name="Vesth T.C."/>
            <person name="Visser J."/>
            <person name="Yu J.-H."/>
            <person name="Zhou M."/>
            <person name="Andersen M.R."/>
            <person name="Archer D.B."/>
            <person name="Baker S.E."/>
            <person name="Benoit I."/>
            <person name="Brakhage A.A."/>
            <person name="Braus G.H."/>
            <person name="Fischer R."/>
            <person name="Frisvad J.C."/>
            <person name="Goldman G.H."/>
            <person name="Houbraken J."/>
            <person name="Oakley B."/>
            <person name="Pocsi I."/>
            <person name="Scazzocchio C."/>
            <person name="Seiboth B."/>
            <person name="vanKuyk P.A."/>
            <person name="Wortman J."/>
            <person name="Dyer P.S."/>
            <person name="Grigoriev I.V."/>
        </authorList>
    </citation>
    <scope>NUCLEOTIDE SEQUENCE [LARGE SCALE GENOMIC DNA]</scope>
    <source>
        <strain evidence="2">CBS 583.65</strain>
    </source>
</reference>
<evidence type="ECO:0000313" key="2">
    <source>
        <dbReference type="Proteomes" id="UP000184073"/>
    </source>
</evidence>
<organism evidence="1 2">
    <name type="scientific">Aspergillus versicolor CBS 583.65</name>
    <dbReference type="NCBI Taxonomy" id="1036611"/>
    <lineage>
        <taxon>Eukaryota</taxon>
        <taxon>Fungi</taxon>
        <taxon>Dikarya</taxon>
        <taxon>Ascomycota</taxon>
        <taxon>Pezizomycotina</taxon>
        <taxon>Eurotiomycetes</taxon>
        <taxon>Eurotiomycetidae</taxon>
        <taxon>Eurotiales</taxon>
        <taxon>Aspergillaceae</taxon>
        <taxon>Aspergillus</taxon>
        <taxon>Aspergillus subgen. Nidulantes</taxon>
    </lineage>
</organism>
<gene>
    <name evidence="1" type="ORF">ASPVEDRAFT_567379</name>
</gene>
<dbReference type="RefSeq" id="XP_040666205.1">
    <property type="nucleotide sequence ID" value="XM_040815245.1"/>
</dbReference>
<keyword evidence="2" id="KW-1185">Reference proteome</keyword>
<evidence type="ECO:0000313" key="1">
    <source>
        <dbReference type="EMBL" id="OJJ00443.1"/>
    </source>
</evidence>
<name>A0A1L9PG32_ASPVE</name>
<proteinExistence type="predicted"/>